<dbReference type="Proteomes" id="UP000095287">
    <property type="component" value="Unplaced"/>
</dbReference>
<keyword evidence="11 12" id="KW-0472">Membrane</keyword>
<evidence type="ECO:0000256" key="4">
    <source>
        <dbReference type="ARBA" id="ARBA00012557"/>
    </source>
</evidence>
<evidence type="ECO:0000256" key="2">
    <source>
        <dbReference type="ARBA" id="ARBA00004922"/>
    </source>
</evidence>
<evidence type="ECO:0000256" key="11">
    <source>
        <dbReference type="ARBA" id="ARBA00023136"/>
    </source>
</evidence>
<keyword evidence="10 12" id="KW-1133">Transmembrane helix</keyword>
<dbReference type="PANTHER" id="PTHR23033">
    <property type="entry name" value="BETA1,3-GALACTOSYLTRANSFERASE"/>
    <property type="match status" value="1"/>
</dbReference>
<proteinExistence type="inferred from homology"/>
<feature type="transmembrane region" description="Helical" evidence="12">
    <location>
        <begin position="7"/>
        <end position="27"/>
    </location>
</feature>
<dbReference type="PANTHER" id="PTHR23033:SF12">
    <property type="entry name" value="GLYCOPROTEIN-N-ACETYLGALACTOSAMINE 3-BETA-GALACTOSYLTRANSFERASE 1-RELATED"/>
    <property type="match status" value="1"/>
</dbReference>
<comment type="pathway">
    <text evidence="2">Protein modification; protein glycosylation.</text>
</comment>
<evidence type="ECO:0000256" key="3">
    <source>
        <dbReference type="ARBA" id="ARBA00006462"/>
    </source>
</evidence>
<evidence type="ECO:0000256" key="7">
    <source>
        <dbReference type="ARBA" id="ARBA00022692"/>
    </source>
</evidence>
<keyword evidence="5" id="KW-0328">Glycosyltransferase</keyword>
<accession>A0A1I7Y357</accession>
<comment type="similarity">
    <text evidence="3">Belongs to the glycosyltransferase 31 family. Beta3-Gal-T subfamily.</text>
</comment>
<evidence type="ECO:0000313" key="15">
    <source>
        <dbReference type="WBParaSite" id="L893_g12186.t1"/>
    </source>
</evidence>
<reference evidence="15" key="1">
    <citation type="submission" date="2016-11" db="UniProtKB">
        <authorList>
            <consortium name="WormBaseParasite"/>
        </authorList>
    </citation>
    <scope>IDENTIFICATION</scope>
</reference>
<evidence type="ECO:0000256" key="5">
    <source>
        <dbReference type="ARBA" id="ARBA00022676"/>
    </source>
</evidence>
<dbReference type="GO" id="GO:0016020">
    <property type="term" value="C:membrane"/>
    <property type="evidence" value="ECO:0007669"/>
    <property type="project" value="UniProtKB-SubCell"/>
</dbReference>
<evidence type="ECO:0000256" key="10">
    <source>
        <dbReference type="ARBA" id="ARBA00022989"/>
    </source>
</evidence>
<keyword evidence="14" id="KW-1185">Reference proteome</keyword>
<dbReference type="InterPro" id="IPR003378">
    <property type="entry name" value="Fringe-like_glycosylTrfase"/>
</dbReference>
<name>A0A1I7Y357_9BILA</name>
<sequence length="332" mass="37928">MYSHGKCNLVVFLLGICFLIMFFKYLATLHSVATGSSPLEVIFSPRETTTAPSIEKLRRTATISEAATRLPKSGELFCFVVTTQKYHKSRAQAVAETWLPRCDHGELFTNSSAELSETVPYRTVFSSLDDSYSKLFWKTKMSLYYTYKYVSSDFDWYLKADDDTYVIVENLRSYLSTLDPRKPFYIGFRMKPYLKKGYNSGGAGYVLSNEALRIFSEVLFQNQTLCPFDEFEDVAMGRCLSNAGIYPEVTVDKEGRQRFLPYDFVQVFDGMLSDEEAKTWFVEKPKTPGADIDPPSEWEPDQSAGHQLVQVEGVEEKVEGVNEENMILRRCS</sequence>
<evidence type="ECO:0000313" key="14">
    <source>
        <dbReference type="Proteomes" id="UP000095287"/>
    </source>
</evidence>
<dbReference type="WBParaSite" id="L893_g12186.t1">
    <property type="protein sequence ID" value="L893_g12186.t1"/>
    <property type="gene ID" value="L893_g12186"/>
</dbReference>
<keyword evidence="9" id="KW-0735">Signal-anchor</keyword>
<comment type="subcellular location">
    <subcellularLocation>
        <location evidence="1">Membrane</location>
        <topology evidence="1">Single-pass type II membrane protein</topology>
    </subcellularLocation>
</comment>
<evidence type="ECO:0000256" key="6">
    <source>
        <dbReference type="ARBA" id="ARBA00022679"/>
    </source>
</evidence>
<keyword evidence="6" id="KW-0808">Transferase</keyword>
<keyword evidence="7 12" id="KW-0812">Transmembrane</keyword>
<dbReference type="Gene3D" id="3.90.550.50">
    <property type="match status" value="1"/>
</dbReference>
<dbReference type="InterPro" id="IPR026050">
    <property type="entry name" value="C1GALT1/C1GALT1_chp1"/>
</dbReference>
<keyword evidence="8" id="KW-0547">Nucleotide-binding</keyword>
<evidence type="ECO:0000256" key="9">
    <source>
        <dbReference type="ARBA" id="ARBA00022968"/>
    </source>
</evidence>
<evidence type="ECO:0000256" key="1">
    <source>
        <dbReference type="ARBA" id="ARBA00004606"/>
    </source>
</evidence>
<dbReference type="GO" id="GO:0000166">
    <property type="term" value="F:nucleotide binding"/>
    <property type="evidence" value="ECO:0007669"/>
    <property type="project" value="UniProtKB-KW"/>
</dbReference>
<dbReference type="AlphaFoldDB" id="A0A1I7Y357"/>
<organism evidence="14 15">
    <name type="scientific">Steinernema glaseri</name>
    <dbReference type="NCBI Taxonomy" id="37863"/>
    <lineage>
        <taxon>Eukaryota</taxon>
        <taxon>Metazoa</taxon>
        <taxon>Ecdysozoa</taxon>
        <taxon>Nematoda</taxon>
        <taxon>Chromadorea</taxon>
        <taxon>Rhabditida</taxon>
        <taxon>Tylenchina</taxon>
        <taxon>Panagrolaimomorpha</taxon>
        <taxon>Strongyloidoidea</taxon>
        <taxon>Steinernematidae</taxon>
        <taxon>Steinernema</taxon>
    </lineage>
</organism>
<dbReference type="Pfam" id="PF02434">
    <property type="entry name" value="Fringe"/>
    <property type="match status" value="1"/>
</dbReference>
<feature type="domain" description="Fringe-like glycosyltransferase" evidence="13">
    <location>
        <begin position="75"/>
        <end position="242"/>
    </location>
</feature>
<evidence type="ECO:0000256" key="12">
    <source>
        <dbReference type="SAM" id="Phobius"/>
    </source>
</evidence>
<protein>
    <recommendedName>
        <fullName evidence="4">N-acetylgalactosaminide beta-1,3-galactosyltransferase</fullName>
        <ecNumber evidence="4">2.4.1.122</ecNumber>
    </recommendedName>
</protein>
<dbReference type="EC" id="2.4.1.122" evidence="4"/>
<evidence type="ECO:0000259" key="13">
    <source>
        <dbReference type="Pfam" id="PF02434"/>
    </source>
</evidence>
<dbReference type="GO" id="GO:0016263">
    <property type="term" value="F:glycoprotein-N-acetylgalactosamine 3-beta-galactosyltransferase activity"/>
    <property type="evidence" value="ECO:0007669"/>
    <property type="project" value="UniProtKB-EC"/>
</dbReference>
<evidence type="ECO:0000256" key="8">
    <source>
        <dbReference type="ARBA" id="ARBA00022741"/>
    </source>
</evidence>